<dbReference type="OrthoDB" id="5839at2759"/>
<dbReference type="InterPro" id="IPR000403">
    <property type="entry name" value="PI3/4_kinase_cat_dom"/>
</dbReference>
<dbReference type="AlphaFoldDB" id="A0A2V3J2M5"/>
<feature type="region of interest" description="Disordered" evidence="6">
    <location>
        <begin position="555"/>
        <end position="576"/>
    </location>
</feature>
<evidence type="ECO:0000313" key="8">
    <source>
        <dbReference type="EMBL" id="PXF48629.1"/>
    </source>
</evidence>
<accession>A0A2V3J2M5</accession>
<evidence type="ECO:0000256" key="4">
    <source>
        <dbReference type="ARBA" id="ARBA00022777"/>
    </source>
</evidence>
<reference evidence="8 9" key="1">
    <citation type="journal article" date="2018" name="Mol. Biol. Evol.">
        <title>Analysis of the draft genome of the red seaweed Gracilariopsis chorda provides insights into genome size evolution in Rhodophyta.</title>
        <authorList>
            <person name="Lee J."/>
            <person name="Yang E.C."/>
            <person name="Graf L."/>
            <person name="Yang J.H."/>
            <person name="Qiu H."/>
            <person name="Zel Zion U."/>
            <person name="Chan C.X."/>
            <person name="Stephens T.G."/>
            <person name="Weber A.P.M."/>
            <person name="Boo G.H."/>
            <person name="Boo S.M."/>
            <person name="Kim K.M."/>
            <person name="Shin Y."/>
            <person name="Jung M."/>
            <person name="Lee S.J."/>
            <person name="Yim H.S."/>
            <person name="Lee J.H."/>
            <person name="Bhattacharya D."/>
            <person name="Yoon H.S."/>
        </authorList>
    </citation>
    <scope>NUCLEOTIDE SEQUENCE [LARGE SCALE GENOMIC DNA]</scope>
    <source>
        <strain evidence="8 9">SKKU-2015</strain>
        <tissue evidence="8">Whole body</tissue>
    </source>
</reference>
<evidence type="ECO:0000313" key="9">
    <source>
        <dbReference type="Proteomes" id="UP000247409"/>
    </source>
</evidence>
<feature type="compositionally biased region" description="Low complexity" evidence="6">
    <location>
        <begin position="11"/>
        <end position="33"/>
    </location>
</feature>
<protein>
    <submittedName>
        <fullName evidence="8">Phosphatidylinositol 4-kinase gamma 4</fullName>
    </submittedName>
</protein>
<keyword evidence="3" id="KW-0547">Nucleotide-binding</keyword>
<sequence>MSSSIPIHPRGPSALSPSLSSPPSTLLGTSLPSRHSLYTPKSPAPALAVRSSQDDLATIAWPPRPSVELVSRAARKWQNGSRSSISASRAPRKTTRFDPWDFSEIAAASAEVKTAFHNGSARAERPPREGVSGTYFIRRNESRGAVLCVFKPVDEEATDIEMSPTTIPLAYSAGSPGIPSDLDFSLGPAFGVTSPNPRSPGVGHTFARTASLSSDSEFDSRFSRASGFYPGEGAYKEVAAYLLDHDRFARVPQTALAMCNFSSEIPEKNVNEHNAPSRRSFSSDTGEPYYSEEDFVVDGDSVPGAEEEEEEDGSHLRTKMGAFQVYVENVGDADDYGPGVFDRDQVHRIAILDVRTLNHDRHGGNILVTRSNSSNRRYDLVPIDHGYILPDVVQSVPWPVWMDWPMIREPLSERAKAYIGCLDADSEAHILYEELDGKLRGGSLRALKVATMLLQKGVAAGLTLYDIGLLIYTRREDPYSKSELEKIMIEAEEAGSARERHLAEEVNELKKGSGEQPIHRRHQSMSAINVHESYIEDYIVKYAGRRIQNVVARVAAQKEEEGASTTPDRKVGRGLSRARSIPEFGGLGIGAKPLHTLLIQADMPRLEMPRLVPTNSPVTSPMPVPSGNRFGAHSLEAQLPQYSQTAIRAPPIQIPINDGSIDRIAIPELVGSTLDDIPFESGVGTRGPEKSRAGRDVPSVNLSSLSPLFKEERKSSPVAPIDMMMWETGSS</sequence>
<feature type="compositionally biased region" description="Basic and acidic residues" evidence="6">
    <location>
        <begin position="556"/>
        <end position="571"/>
    </location>
</feature>
<feature type="region of interest" description="Disordered" evidence="6">
    <location>
        <begin position="1"/>
        <end position="42"/>
    </location>
</feature>
<dbReference type="InterPro" id="IPR044571">
    <property type="entry name" value="P4KG1-8"/>
</dbReference>
<evidence type="ECO:0000256" key="1">
    <source>
        <dbReference type="ARBA" id="ARBA00008941"/>
    </source>
</evidence>
<name>A0A2V3J2M5_9FLOR</name>
<dbReference type="Pfam" id="PF00454">
    <property type="entry name" value="PI3_PI4_kinase"/>
    <property type="match status" value="1"/>
</dbReference>
<evidence type="ECO:0000256" key="3">
    <source>
        <dbReference type="ARBA" id="ARBA00022741"/>
    </source>
</evidence>
<feature type="region of interest" description="Disordered" evidence="6">
    <location>
        <begin position="679"/>
        <end position="731"/>
    </location>
</feature>
<dbReference type="Proteomes" id="UP000247409">
    <property type="component" value="Unassembled WGS sequence"/>
</dbReference>
<feature type="compositionally biased region" description="Low complexity" evidence="6">
    <location>
        <begin position="697"/>
        <end position="708"/>
    </location>
</feature>
<dbReference type="GO" id="GO:0005524">
    <property type="term" value="F:ATP binding"/>
    <property type="evidence" value="ECO:0007669"/>
    <property type="project" value="UniProtKB-KW"/>
</dbReference>
<evidence type="ECO:0000256" key="2">
    <source>
        <dbReference type="ARBA" id="ARBA00022679"/>
    </source>
</evidence>
<evidence type="ECO:0000259" key="7">
    <source>
        <dbReference type="PROSITE" id="PS50290"/>
    </source>
</evidence>
<dbReference type="PROSITE" id="PS50290">
    <property type="entry name" value="PI3_4_KINASE_3"/>
    <property type="match status" value="1"/>
</dbReference>
<feature type="domain" description="PI3K/PI4K catalytic" evidence="7">
    <location>
        <begin position="163"/>
        <end position="510"/>
    </location>
</feature>
<comment type="caution">
    <text evidence="8">The sequence shown here is derived from an EMBL/GenBank/DDBJ whole genome shotgun (WGS) entry which is preliminary data.</text>
</comment>
<keyword evidence="4 8" id="KW-0418">Kinase</keyword>
<dbReference type="GO" id="GO:0016301">
    <property type="term" value="F:kinase activity"/>
    <property type="evidence" value="ECO:0007669"/>
    <property type="project" value="UniProtKB-KW"/>
</dbReference>
<evidence type="ECO:0000256" key="6">
    <source>
        <dbReference type="SAM" id="MobiDB-lite"/>
    </source>
</evidence>
<keyword evidence="2" id="KW-0808">Transferase</keyword>
<keyword evidence="9" id="KW-1185">Reference proteome</keyword>
<gene>
    <name evidence="8" type="ORF">BWQ96_01481</name>
</gene>
<dbReference type="STRING" id="448386.A0A2V3J2M5"/>
<proteinExistence type="inferred from homology"/>
<organism evidence="8 9">
    <name type="scientific">Gracilariopsis chorda</name>
    <dbReference type="NCBI Taxonomy" id="448386"/>
    <lineage>
        <taxon>Eukaryota</taxon>
        <taxon>Rhodophyta</taxon>
        <taxon>Florideophyceae</taxon>
        <taxon>Rhodymeniophycidae</taxon>
        <taxon>Gracilariales</taxon>
        <taxon>Gracilariaceae</taxon>
        <taxon>Gracilariopsis</taxon>
    </lineage>
</organism>
<comment type="similarity">
    <text evidence="1">Belongs to the PI3/PI4-kinase family. Type II PI4K subfamily.</text>
</comment>
<keyword evidence="5" id="KW-0067">ATP-binding</keyword>
<dbReference type="PANTHER" id="PTHR45800:SF11">
    <property type="entry name" value="PHOSPHATIDYLINOSITOL 3-KINASE-RELATED PROTEIN KINASE"/>
    <property type="match status" value="1"/>
</dbReference>
<dbReference type="EMBL" id="NBIV01000012">
    <property type="protein sequence ID" value="PXF48629.1"/>
    <property type="molecule type" value="Genomic_DNA"/>
</dbReference>
<evidence type="ECO:0000256" key="5">
    <source>
        <dbReference type="ARBA" id="ARBA00022840"/>
    </source>
</evidence>
<dbReference type="PANTHER" id="PTHR45800">
    <property type="entry name" value="PHOSPHATIDYLINOSITOL 4-KINASE GAMMA"/>
    <property type="match status" value="1"/>
</dbReference>